<dbReference type="EMBL" id="OOIL02001381">
    <property type="protein sequence ID" value="VFQ74872.1"/>
    <property type="molecule type" value="Genomic_DNA"/>
</dbReference>
<name>A0A484LEL2_9ASTE</name>
<dbReference type="InterPro" id="IPR032675">
    <property type="entry name" value="LRR_dom_sf"/>
</dbReference>
<dbReference type="PANTHER" id="PTHR38926:SF2">
    <property type="entry name" value="F-BOX_LRR-REPEAT PROTEIN 21-RELATED"/>
    <property type="match status" value="1"/>
</dbReference>
<dbReference type="OrthoDB" id="2095648at2759"/>
<gene>
    <name evidence="1" type="ORF">CCAM_LOCUS16648</name>
</gene>
<evidence type="ECO:0000313" key="1">
    <source>
        <dbReference type="EMBL" id="VFQ74872.1"/>
    </source>
</evidence>
<reference evidence="1 2" key="1">
    <citation type="submission" date="2018-04" db="EMBL/GenBank/DDBJ databases">
        <authorList>
            <person name="Vogel A."/>
        </authorList>
    </citation>
    <scope>NUCLEOTIDE SEQUENCE [LARGE SCALE GENOMIC DNA]</scope>
</reference>
<keyword evidence="2" id="KW-1185">Reference proteome</keyword>
<accession>A0A484LEL2</accession>
<protein>
    <recommendedName>
        <fullName evidence="3">FBD domain-containing protein</fullName>
    </recommendedName>
</protein>
<dbReference type="AlphaFoldDB" id="A0A484LEL2"/>
<evidence type="ECO:0000313" key="2">
    <source>
        <dbReference type="Proteomes" id="UP000595140"/>
    </source>
</evidence>
<evidence type="ECO:0008006" key="3">
    <source>
        <dbReference type="Google" id="ProtNLM"/>
    </source>
</evidence>
<proteinExistence type="predicted"/>
<dbReference type="SUPFAM" id="SSF52047">
    <property type="entry name" value="RNI-like"/>
    <property type="match status" value="1"/>
</dbReference>
<sequence>MWRVVDLSNTTDTETKDLEELCRCAVNLSQGELVDIAIDGFCTNELILYIANRASKLRRLRLVSCYFVSNESLSTAIAQLPSLQDLEIYFPELSTECIKTIGLSCPFLKSFTYDSCEDP</sequence>
<dbReference type="Proteomes" id="UP000595140">
    <property type="component" value="Unassembled WGS sequence"/>
</dbReference>
<organism evidence="1 2">
    <name type="scientific">Cuscuta campestris</name>
    <dbReference type="NCBI Taxonomy" id="132261"/>
    <lineage>
        <taxon>Eukaryota</taxon>
        <taxon>Viridiplantae</taxon>
        <taxon>Streptophyta</taxon>
        <taxon>Embryophyta</taxon>
        <taxon>Tracheophyta</taxon>
        <taxon>Spermatophyta</taxon>
        <taxon>Magnoliopsida</taxon>
        <taxon>eudicotyledons</taxon>
        <taxon>Gunneridae</taxon>
        <taxon>Pentapetalae</taxon>
        <taxon>asterids</taxon>
        <taxon>lamiids</taxon>
        <taxon>Solanales</taxon>
        <taxon>Convolvulaceae</taxon>
        <taxon>Cuscuteae</taxon>
        <taxon>Cuscuta</taxon>
        <taxon>Cuscuta subgen. Grammica</taxon>
        <taxon>Cuscuta sect. Cleistogrammica</taxon>
    </lineage>
</organism>
<dbReference type="PANTHER" id="PTHR38926">
    <property type="entry name" value="F-BOX DOMAIN CONTAINING PROTEIN, EXPRESSED"/>
    <property type="match status" value="1"/>
</dbReference>
<dbReference type="Gene3D" id="3.80.10.10">
    <property type="entry name" value="Ribonuclease Inhibitor"/>
    <property type="match status" value="1"/>
</dbReference>